<dbReference type="RefSeq" id="XP_042916202.1">
    <property type="nucleotide sequence ID" value="XM_043071281.1"/>
</dbReference>
<dbReference type="STRING" id="3055.A0A2K3CVV1"/>
<dbReference type="GO" id="GO:0044389">
    <property type="term" value="F:ubiquitin-like protein ligase binding"/>
    <property type="evidence" value="ECO:0000318"/>
    <property type="project" value="GO_Central"/>
</dbReference>
<dbReference type="EMBL" id="CM008977">
    <property type="protein sequence ID" value="PNW72398.1"/>
    <property type="molecule type" value="Genomic_DNA"/>
</dbReference>
<dbReference type="PROSITE" id="PS50053">
    <property type="entry name" value="UBIQUITIN_2"/>
    <property type="match status" value="1"/>
</dbReference>
<dbReference type="KEGG" id="cre:CHLRE_16g675861v5"/>
<dbReference type="SUPFAM" id="SSF54236">
    <property type="entry name" value="Ubiquitin-like"/>
    <property type="match status" value="1"/>
</dbReference>
<dbReference type="ExpressionAtlas" id="A0A2K3CVV1">
    <property type="expression patterns" value="baseline and differential"/>
</dbReference>
<dbReference type="PANTHER" id="PTHR10562">
    <property type="entry name" value="SMALL UBIQUITIN-RELATED MODIFIER"/>
    <property type="match status" value="1"/>
</dbReference>
<dbReference type="InterPro" id="IPR022617">
    <property type="entry name" value="Rad60/SUMO-like_dom"/>
</dbReference>
<dbReference type="SMART" id="SM00213">
    <property type="entry name" value="UBQ"/>
    <property type="match status" value="1"/>
</dbReference>
<dbReference type="GO" id="GO:0016925">
    <property type="term" value="P:protein sumoylation"/>
    <property type="evidence" value="ECO:0000318"/>
    <property type="project" value="GO_Central"/>
</dbReference>
<dbReference type="InParanoid" id="A0A2K3CVV1"/>
<reference evidence="3 4" key="1">
    <citation type="journal article" date="2007" name="Science">
        <title>The Chlamydomonas genome reveals the evolution of key animal and plant functions.</title>
        <authorList>
            <person name="Merchant S.S."/>
            <person name="Prochnik S.E."/>
            <person name="Vallon O."/>
            <person name="Harris E.H."/>
            <person name="Karpowicz S.J."/>
            <person name="Witman G.B."/>
            <person name="Terry A."/>
            <person name="Salamov A."/>
            <person name="Fritz-Laylin L.K."/>
            <person name="Marechal-Drouard L."/>
            <person name="Marshall W.F."/>
            <person name="Qu L.H."/>
            <person name="Nelson D.R."/>
            <person name="Sanderfoot A.A."/>
            <person name="Spalding M.H."/>
            <person name="Kapitonov V.V."/>
            <person name="Ren Q."/>
            <person name="Ferris P."/>
            <person name="Lindquist E."/>
            <person name="Shapiro H."/>
            <person name="Lucas S.M."/>
            <person name="Grimwood J."/>
            <person name="Schmutz J."/>
            <person name="Cardol P."/>
            <person name="Cerutti H."/>
            <person name="Chanfreau G."/>
            <person name="Chen C.L."/>
            <person name="Cognat V."/>
            <person name="Croft M.T."/>
            <person name="Dent R."/>
            <person name="Dutcher S."/>
            <person name="Fernandez E."/>
            <person name="Fukuzawa H."/>
            <person name="Gonzalez-Ballester D."/>
            <person name="Gonzalez-Halphen D."/>
            <person name="Hallmann A."/>
            <person name="Hanikenne M."/>
            <person name="Hippler M."/>
            <person name="Inwood W."/>
            <person name="Jabbari K."/>
            <person name="Kalanon M."/>
            <person name="Kuras R."/>
            <person name="Lefebvre P.A."/>
            <person name="Lemaire S.D."/>
            <person name="Lobanov A.V."/>
            <person name="Lohr M."/>
            <person name="Manuell A."/>
            <person name="Meier I."/>
            <person name="Mets L."/>
            <person name="Mittag M."/>
            <person name="Mittelmeier T."/>
            <person name="Moroney J.V."/>
            <person name="Moseley J."/>
            <person name="Napoli C."/>
            <person name="Nedelcu A.M."/>
            <person name="Niyogi K."/>
            <person name="Novoselov S.V."/>
            <person name="Paulsen I.T."/>
            <person name="Pazour G."/>
            <person name="Purton S."/>
            <person name="Ral J.P."/>
            <person name="Riano-Pachon D.M."/>
            <person name="Riekhof W."/>
            <person name="Rymarquis L."/>
            <person name="Schroda M."/>
            <person name="Stern D."/>
            <person name="Umen J."/>
            <person name="Willows R."/>
            <person name="Wilson N."/>
            <person name="Zimmer S.L."/>
            <person name="Allmer J."/>
            <person name="Balk J."/>
            <person name="Bisova K."/>
            <person name="Chen C.J."/>
            <person name="Elias M."/>
            <person name="Gendler K."/>
            <person name="Hauser C."/>
            <person name="Lamb M.R."/>
            <person name="Ledford H."/>
            <person name="Long J.C."/>
            <person name="Minagawa J."/>
            <person name="Page M.D."/>
            <person name="Pan J."/>
            <person name="Pootakham W."/>
            <person name="Roje S."/>
            <person name="Rose A."/>
            <person name="Stahlberg E."/>
            <person name="Terauchi A.M."/>
            <person name="Yang P."/>
            <person name="Ball S."/>
            <person name="Bowler C."/>
            <person name="Dieckmann C.L."/>
            <person name="Gladyshev V.N."/>
            <person name="Green P."/>
            <person name="Jorgensen R."/>
            <person name="Mayfield S."/>
            <person name="Mueller-Roeber B."/>
            <person name="Rajamani S."/>
            <person name="Sayre R.T."/>
            <person name="Brokstein P."/>
            <person name="Dubchak I."/>
            <person name="Goodstein D."/>
            <person name="Hornick L."/>
            <person name="Huang Y.W."/>
            <person name="Jhaveri J."/>
            <person name="Luo Y."/>
            <person name="Martinez D."/>
            <person name="Ngau W.C."/>
            <person name="Otillar B."/>
            <person name="Poliakov A."/>
            <person name="Porter A."/>
            <person name="Szajkowski L."/>
            <person name="Werner G."/>
            <person name="Zhou K."/>
            <person name="Grigoriev I.V."/>
            <person name="Rokhsar D.S."/>
            <person name="Grossman A.R."/>
        </authorList>
    </citation>
    <scope>NUCLEOTIDE SEQUENCE [LARGE SCALE GENOMIC DNA]</scope>
    <source>
        <strain evidence="4">CC-503</strain>
    </source>
</reference>
<evidence type="ECO:0000313" key="3">
    <source>
        <dbReference type="EMBL" id="PNW72398.1"/>
    </source>
</evidence>
<dbReference type="AlphaFoldDB" id="A0A2K3CVV1"/>
<protein>
    <recommendedName>
        <fullName evidence="1">Small ubiquitin-related modifier</fullName>
        <shortName evidence="1">SUMO</shortName>
    </recommendedName>
</protein>
<proteinExistence type="inferred from homology"/>
<dbReference type="InterPro" id="IPR000626">
    <property type="entry name" value="Ubiquitin-like_dom"/>
</dbReference>
<dbReference type="FunCoup" id="A0A2K3CVV1">
    <property type="interactions" value="2092"/>
</dbReference>
<keyword evidence="1" id="KW-0539">Nucleus</keyword>
<dbReference type="GO" id="GO:0005634">
    <property type="term" value="C:nucleus"/>
    <property type="evidence" value="ECO:0000318"/>
    <property type="project" value="GO_Central"/>
</dbReference>
<dbReference type="InterPro" id="IPR029071">
    <property type="entry name" value="Ubiquitin-like_domsf"/>
</dbReference>
<comment type="similarity">
    <text evidence="1">Belongs to the ubiquitin family. SUMO subfamily.</text>
</comment>
<dbReference type="GO" id="GO:0031386">
    <property type="term" value="F:protein tag activity"/>
    <property type="evidence" value="ECO:0000318"/>
    <property type="project" value="GO_Central"/>
</dbReference>
<evidence type="ECO:0000256" key="1">
    <source>
        <dbReference type="RuleBase" id="RU361190"/>
    </source>
</evidence>
<dbReference type="GeneID" id="66056672"/>
<feature type="domain" description="Ubiquitin-like" evidence="2">
    <location>
        <begin position="19"/>
        <end position="94"/>
    </location>
</feature>
<dbReference type="OrthoDB" id="442921at2759"/>
<dbReference type="CDD" id="cd16116">
    <property type="entry name" value="Ubl_Smt3_like"/>
    <property type="match status" value="1"/>
</dbReference>
<name>A0A2K3CVV1_CHLRE</name>
<keyword evidence="1" id="KW-0833">Ubl conjugation pathway</keyword>
<evidence type="ECO:0000313" key="4">
    <source>
        <dbReference type="Proteomes" id="UP000006906"/>
    </source>
</evidence>
<dbReference type="Gene3D" id="3.10.20.90">
    <property type="entry name" value="Phosphatidylinositol 3-kinase Catalytic Subunit, Chain A, domain 1"/>
    <property type="match status" value="1"/>
</dbReference>
<evidence type="ECO:0000259" key="2">
    <source>
        <dbReference type="PROSITE" id="PS50053"/>
    </source>
</evidence>
<accession>A0A2K3CVV1</accession>
<dbReference type="Pfam" id="PF11976">
    <property type="entry name" value="Rad60-SLD"/>
    <property type="match status" value="1"/>
</dbReference>
<dbReference type="Gramene" id="PNW72398">
    <property type="protein sequence ID" value="PNW72398"/>
    <property type="gene ID" value="CHLRE_16g675861v5"/>
</dbReference>
<comment type="subcellular location">
    <subcellularLocation>
        <location evidence="1">Nucleus</location>
    </subcellularLocation>
</comment>
<organism evidence="3 4">
    <name type="scientific">Chlamydomonas reinhardtii</name>
    <name type="common">Chlamydomonas smithii</name>
    <dbReference type="NCBI Taxonomy" id="3055"/>
    <lineage>
        <taxon>Eukaryota</taxon>
        <taxon>Viridiplantae</taxon>
        <taxon>Chlorophyta</taxon>
        <taxon>core chlorophytes</taxon>
        <taxon>Chlorophyceae</taxon>
        <taxon>CS clade</taxon>
        <taxon>Chlamydomonadales</taxon>
        <taxon>Chlamydomonadaceae</taxon>
        <taxon>Chlamydomonas</taxon>
    </lineage>
</organism>
<sequence>MSEGGADNQAEIKTEGGIINLVVKDQEGSEVHFKVKMKTKLEKVIDAYCKKKALDASTIRFLYDGNRVNPTNTPAELGMEDGDTIDCLITQLGGGSSYSQRSLRHP</sequence>
<gene>
    <name evidence="3" type="ORF">CHLRE_16g675861v5</name>
</gene>
<dbReference type="FunFam" id="3.10.20.90:FF:000202">
    <property type="entry name" value="Small ubiquitin-related modifier I"/>
    <property type="match status" value="1"/>
</dbReference>
<dbReference type="Proteomes" id="UP000006906">
    <property type="component" value="Chromosome 16"/>
</dbReference>
<keyword evidence="4" id="KW-1185">Reference proteome</keyword>